<evidence type="ECO:0000259" key="2">
    <source>
        <dbReference type="Pfam" id="PF00144"/>
    </source>
</evidence>
<keyword evidence="1" id="KW-0732">Signal</keyword>
<feature type="domain" description="Beta-lactamase-related" evidence="2">
    <location>
        <begin position="92"/>
        <end position="362"/>
    </location>
</feature>
<organism evidence="3 4">
    <name type="scientific">Actinomadura coerulea</name>
    <dbReference type="NCBI Taxonomy" id="46159"/>
    <lineage>
        <taxon>Bacteria</taxon>
        <taxon>Bacillati</taxon>
        <taxon>Actinomycetota</taxon>
        <taxon>Actinomycetes</taxon>
        <taxon>Streptosporangiales</taxon>
        <taxon>Thermomonosporaceae</taxon>
        <taxon>Actinomadura</taxon>
    </lineage>
</organism>
<keyword evidence="4" id="KW-1185">Reference proteome</keyword>
<dbReference type="InterPro" id="IPR001466">
    <property type="entry name" value="Beta-lactam-related"/>
</dbReference>
<dbReference type="Proteomes" id="UP000546324">
    <property type="component" value="Unassembled WGS sequence"/>
</dbReference>
<dbReference type="AlphaFoldDB" id="A0A7X0FX35"/>
<dbReference type="PANTHER" id="PTHR43283">
    <property type="entry name" value="BETA-LACTAMASE-RELATED"/>
    <property type="match status" value="1"/>
</dbReference>
<protein>
    <submittedName>
        <fullName evidence="3">CubicO group peptidase (Beta-lactamase class C family)</fullName>
    </submittedName>
</protein>
<feature type="chain" id="PRO_5031513632" evidence="1">
    <location>
        <begin position="27"/>
        <end position="384"/>
    </location>
</feature>
<dbReference type="InterPro" id="IPR012338">
    <property type="entry name" value="Beta-lactam/transpept-like"/>
</dbReference>
<proteinExistence type="predicted"/>
<evidence type="ECO:0000256" key="1">
    <source>
        <dbReference type="SAM" id="SignalP"/>
    </source>
</evidence>
<sequence length="384" mass="41786">MRRRPWTLALAAAAVTAALAAPPANAAPPAPSPPSAPPVRVTEAARGFDPLLPSSDPVALREAYRPLAVTYTYEGQKHSLDDYLARTGTQGFVVLDRSDVVFERYVTTDRDTLFQSWSMAKSFTSAAVGIALGEGLIDSIDDPVTRYVPELKGSGYDGVSLRDLLRMSSGIQWTETYDVPFAHVAASLGYPLTELAKQRKRGWEPGTRFEYTSMNSFVLSWVVAKATGVPYHAYVQKKIWEPAGMASKAYLGNDSNGNSMGYCCYYATDRDFARFGLLYLNGGRANGRQVVPASWVTESTRPSAAFNRGYGLQWWLGENGDFSANGLAGQLIWVSPRYGVVIVKSTLATVLAEDETDAAFEAIAAEVARTRAARTRTARPAPVR</sequence>
<dbReference type="SUPFAM" id="SSF56601">
    <property type="entry name" value="beta-lactamase/transpeptidase-like"/>
    <property type="match status" value="1"/>
</dbReference>
<name>A0A7X0FX35_9ACTN</name>
<evidence type="ECO:0000313" key="3">
    <source>
        <dbReference type="EMBL" id="MBB6394747.1"/>
    </source>
</evidence>
<dbReference type="Gene3D" id="3.40.710.10">
    <property type="entry name" value="DD-peptidase/beta-lactamase superfamily"/>
    <property type="match status" value="1"/>
</dbReference>
<reference evidence="3 4" key="1">
    <citation type="submission" date="2020-08" db="EMBL/GenBank/DDBJ databases">
        <title>Sequencing the genomes of 1000 actinobacteria strains.</title>
        <authorList>
            <person name="Klenk H.-P."/>
        </authorList>
    </citation>
    <scope>NUCLEOTIDE SEQUENCE [LARGE SCALE GENOMIC DNA]</scope>
    <source>
        <strain evidence="3 4">DSM 43675</strain>
    </source>
</reference>
<dbReference type="InterPro" id="IPR050789">
    <property type="entry name" value="Diverse_Enzym_Activities"/>
</dbReference>
<evidence type="ECO:0000313" key="4">
    <source>
        <dbReference type="Proteomes" id="UP000546324"/>
    </source>
</evidence>
<gene>
    <name evidence="3" type="ORF">BKA00_001661</name>
</gene>
<dbReference type="EMBL" id="JACHMQ010000001">
    <property type="protein sequence ID" value="MBB6394747.1"/>
    <property type="molecule type" value="Genomic_DNA"/>
</dbReference>
<feature type="signal peptide" evidence="1">
    <location>
        <begin position="1"/>
        <end position="26"/>
    </location>
</feature>
<comment type="caution">
    <text evidence="3">The sequence shown here is derived from an EMBL/GenBank/DDBJ whole genome shotgun (WGS) entry which is preliminary data.</text>
</comment>
<accession>A0A7X0FX35</accession>
<dbReference type="Pfam" id="PF00144">
    <property type="entry name" value="Beta-lactamase"/>
    <property type="match status" value="1"/>
</dbReference>
<dbReference type="PANTHER" id="PTHR43283:SF14">
    <property type="entry name" value="BLL8153 PROTEIN"/>
    <property type="match status" value="1"/>
</dbReference>
<dbReference type="RefSeq" id="WP_185024360.1">
    <property type="nucleotide sequence ID" value="NZ_JACHMQ010000001.1"/>
</dbReference>